<feature type="compositionally biased region" description="Polar residues" evidence="4">
    <location>
        <begin position="437"/>
        <end position="451"/>
    </location>
</feature>
<name>A0AAD9R2A7_ACRCE</name>
<comment type="caution">
    <text evidence="5">The sequence shown here is derived from an EMBL/GenBank/DDBJ whole genome shotgun (WGS) entry which is preliminary data.</text>
</comment>
<evidence type="ECO:0000256" key="1">
    <source>
        <dbReference type="ARBA" id="ARBA00004123"/>
    </source>
</evidence>
<dbReference type="PANTHER" id="PTHR12940:SF0">
    <property type="entry name" value="SPLICING FACTOR ESS-2 HOMOLOG"/>
    <property type="match status" value="1"/>
</dbReference>
<evidence type="ECO:0000256" key="4">
    <source>
        <dbReference type="SAM" id="MobiDB-lite"/>
    </source>
</evidence>
<accession>A0AAD9R2A7</accession>
<sequence length="474" mass="52853">MALVKRDCQASVALVQQKNVEKDKKSNVKVLDEETYVQSLNKIIQRDFFPELPKLRAQHEYLDAVEHNDLEKLREISARYQVSHTPSGSSRLGTPATFETPATIHGTPAPSQSIPDTDCRKTVETVETENVPSKNKDESDFTLDRFLAKNTSEDNASFEQIVETSRQKHREKYQWLYEREKEQIERKEKILALPASEDGDQFKYEDRPAMIETWNYTNKNALMYYPDGVDASVQEKIDGKYTKRQQILHSNSHFSKDPFPDESCEDKLADAAATRVAKQQGKIGVDGLVQGGNETPKVKGYGFVATPSPVPGVIDASPIMTWGSIEGTPFRLDGGDTPITGTPGPTFKMPEPKKRDQLGLALAEKVSRQHREKRRHALAKASALISGSPRHMNSVERLGQMSPAAQRLASQKLGIRTGTDKSLRASYTPLPNHRLSVANTPTHSQPSTPSASKHYDSTPEIASLTDNLLNLPKH</sequence>
<organism evidence="5 6">
    <name type="scientific">Acropora cervicornis</name>
    <name type="common">Staghorn coral</name>
    <dbReference type="NCBI Taxonomy" id="6130"/>
    <lineage>
        <taxon>Eukaryota</taxon>
        <taxon>Metazoa</taxon>
        <taxon>Cnidaria</taxon>
        <taxon>Anthozoa</taxon>
        <taxon>Hexacorallia</taxon>
        <taxon>Scleractinia</taxon>
        <taxon>Astrocoeniina</taxon>
        <taxon>Acroporidae</taxon>
        <taxon>Acropora</taxon>
    </lineage>
</organism>
<proteinExistence type="inferred from homology"/>
<feature type="compositionally biased region" description="Basic residues" evidence="4">
    <location>
        <begin position="369"/>
        <end position="378"/>
    </location>
</feature>
<feature type="region of interest" description="Disordered" evidence="4">
    <location>
        <begin position="413"/>
        <end position="474"/>
    </location>
</feature>
<dbReference type="GO" id="GO:0071013">
    <property type="term" value="C:catalytic step 2 spliceosome"/>
    <property type="evidence" value="ECO:0007669"/>
    <property type="project" value="TreeGrafter"/>
</dbReference>
<reference evidence="5" key="2">
    <citation type="journal article" date="2023" name="Science">
        <title>Genomic signatures of disease resistance in endangered staghorn corals.</title>
        <authorList>
            <person name="Vollmer S.V."/>
            <person name="Selwyn J.D."/>
            <person name="Despard B.A."/>
            <person name="Roesel C.L."/>
        </authorList>
    </citation>
    <scope>NUCLEOTIDE SEQUENCE</scope>
    <source>
        <strain evidence="5">K2</strain>
    </source>
</reference>
<evidence type="ECO:0000256" key="2">
    <source>
        <dbReference type="ARBA" id="ARBA00009072"/>
    </source>
</evidence>
<dbReference type="Proteomes" id="UP001249851">
    <property type="component" value="Unassembled WGS sequence"/>
</dbReference>
<gene>
    <name evidence="5" type="ORF">P5673_004083</name>
</gene>
<reference evidence="5" key="1">
    <citation type="journal article" date="2023" name="G3 (Bethesda)">
        <title>Whole genome assembly and annotation of the endangered Caribbean coral Acropora cervicornis.</title>
        <authorList>
            <person name="Selwyn J.D."/>
            <person name="Vollmer S.V."/>
        </authorList>
    </citation>
    <scope>NUCLEOTIDE SEQUENCE</scope>
    <source>
        <strain evidence="5">K2</strain>
    </source>
</reference>
<dbReference type="PANTHER" id="PTHR12940">
    <property type="entry name" value="ES-2 PROTEIN - RELATED"/>
    <property type="match status" value="1"/>
</dbReference>
<dbReference type="EMBL" id="JARQWQ010000006">
    <property type="protein sequence ID" value="KAK2571480.1"/>
    <property type="molecule type" value="Genomic_DNA"/>
</dbReference>
<comment type="subcellular location">
    <subcellularLocation>
        <location evidence="1">Nucleus</location>
    </subcellularLocation>
</comment>
<evidence type="ECO:0000313" key="5">
    <source>
        <dbReference type="EMBL" id="KAK2571480.1"/>
    </source>
</evidence>
<comment type="similarity">
    <text evidence="2">Belongs to the ESS2 family.</text>
</comment>
<keyword evidence="3" id="KW-0539">Nucleus</keyword>
<dbReference type="Pfam" id="PF09751">
    <property type="entry name" value="Es2"/>
    <property type="match status" value="1"/>
</dbReference>
<feature type="region of interest" description="Disordered" evidence="4">
    <location>
        <begin position="369"/>
        <end position="391"/>
    </location>
</feature>
<keyword evidence="6" id="KW-1185">Reference proteome</keyword>
<dbReference type="InterPro" id="IPR019148">
    <property type="entry name" value="Nuclear_protein_DGCR14_ESS-2"/>
</dbReference>
<evidence type="ECO:0000313" key="6">
    <source>
        <dbReference type="Proteomes" id="UP001249851"/>
    </source>
</evidence>
<dbReference type="AlphaFoldDB" id="A0AAD9R2A7"/>
<evidence type="ECO:0000256" key="3">
    <source>
        <dbReference type="ARBA" id="ARBA00023242"/>
    </source>
</evidence>
<protein>
    <submittedName>
        <fullName evidence="5">Splicing factor ESS-2-like protein</fullName>
    </submittedName>
</protein>